<reference evidence="1" key="2">
    <citation type="journal article" date="2015" name="Data Brief">
        <title>Shoot transcriptome of the giant reed, Arundo donax.</title>
        <authorList>
            <person name="Barrero R.A."/>
            <person name="Guerrero F.D."/>
            <person name="Moolhuijzen P."/>
            <person name="Goolsby J.A."/>
            <person name="Tidwell J."/>
            <person name="Bellgard S.E."/>
            <person name="Bellgard M.I."/>
        </authorList>
    </citation>
    <scope>NUCLEOTIDE SEQUENCE</scope>
    <source>
        <tissue evidence="1">Shoot tissue taken approximately 20 cm above the soil surface</tissue>
    </source>
</reference>
<protein>
    <submittedName>
        <fullName evidence="1">Uncharacterized protein</fullName>
    </submittedName>
</protein>
<accession>A0A0A9GZL0</accession>
<sequence length="17" mass="1853">MIGGSILDVAHKLSHKF</sequence>
<proteinExistence type="predicted"/>
<evidence type="ECO:0000313" key="1">
    <source>
        <dbReference type="EMBL" id="JAE28016.1"/>
    </source>
</evidence>
<name>A0A0A9GZL0_ARUDO</name>
<organism evidence="1">
    <name type="scientific">Arundo donax</name>
    <name type="common">Giant reed</name>
    <name type="synonym">Donax arundinaceus</name>
    <dbReference type="NCBI Taxonomy" id="35708"/>
    <lineage>
        <taxon>Eukaryota</taxon>
        <taxon>Viridiplantae</taxon>
        <taxon>Streptophyta</taxon>
        <taxon>Embryophyta</taxon>
        <taxon>Tracheophyta</taxon>
        <taxon>Spermatophyta</taxon>
        <taxon>Magnoliopsida</taxon>
        <taxon>Liliopsida</taxon>
        <taxon>Poales</taxon>
        <taxon>Poaceae</taxon>
        <taxon>PACMAD clade</taxon>
        <taxon>Arundinoideae</taxon>
        <taxon>Arundineae</taxon>
        <taxon>Arundo</taxon>
    </lineage>
</organism>
<dbReference type="AlphaFoldDB" id="A0A0A9GZL0"/>
<dbReference type="EMBL" id="GBRH01169880">
    <property type="protein sequence ID" value="JAE28016.1"/>
    <property type="molecule type" value="Transcribed_RNA"/>
</dbReference>
<reference evidence="1" key="1">
    <citation type="submission" date="2014-09" db="EMBL/GenBank/DDBJ databases">
        <authorList>
            <person name="Magalhaes I.L.F."/>
            <person name="Oliveira U."/>
            <person name="Santos F.R."/>
            <person name="Vidigal T.H.D.A."/>
            <person name="Brescovit A.D."/>
            <person name="Santos A.J."/>
        </authorList>
    </citation>
    <scope>NUCLEOTIDE SEQUENCE</scope>
    <source>
        <tissue evidence="1">Shoot tissue taken approximately 20 cm above the soil surface</tissue>
    </source>
</reference>